<protein>
    <recommendedName>
        <fullName evidence="1">Integrase core domain-containing protein</fullName>
    </recommendedName>
</protein>
<evidence type="ECO:0000259" key="1">
    <source>
        <dbReference type="Pfam" id="PF24764"/>
    </source>
</evidence>
<evidence type="ECO:0000313" key="3">
    <source>
        <dbReference type="Proteomes" id="UP000001861"/>
    </source>
</evidence>
<sequence>MSHNRNPEGRNQFPPVPKASDKWFADILRAYHMAGISSNKHIQRRLSVEHGINMHINTVKKRRNELKLYGSRSKQVTWTFEEVQHLVLQILETDPTKSHGKSTVQDLIAFRFQKHIPRHLITDVMHIHDPEGFVYRSPNSKRIYRFKKVPVGIHERWAADGHDKLSRIGFPVYAFVDDATGRWLAAWVVPNNRLNNVIGYLFLLLVEKYKGLPLQLSMDCGSETTQTFGLANALREIFVPEIPVDELPAVRYMRSVHNISIERAWLRLRLDWGNNAHSVYTKGLEENVFNTTDAFQVALVRWLWSRMLQRTLDEFCTFRNGAKMRKDKDKAGPSGCSRDEAFIFYEEWGGQNLLQPLEDDQLEVVRDLQRAMGGEDLLKFVEDELAAQFEDALANQLGLTIADVSTANVWDVFRALRVALTPLD</sequence>
<dbReference type="PANTHER" id="PTHR46177:SF1">
    <property type="entry name" value="INTEGRASE CATALYTIC DOMAIN-CONTAINING PROTEIN"/>
    <property type="match status" value="1"/>
</dbReference>
<gene>
    <name evidence="2" type="ORF">CC1G_14303</name>
</gene>
<name>D6RLS9_COPC7</name>
<dbReference type="RefSeq" id="XP_002911772.1">
    <property type="nucleotide sequence ID" value="XM_002911726.1"/>
</dbReference>
<feature type="domain" description="Integrase core" evidence="1">
    <location>
        <begin position="156"/>
        <end position="331"/>
    </location>
</feature>
<evidence type="ECO:0000313" key="2">
    <source>
        <dbReference type="EMBL" id="EFI28278.1"/>
    </source>
</evidence>
<keyword evidence="3" id="KW-1185">Reference proteome</keyword>
<dbReference type="eggNOG" id="ENOG502S5U5">
    <property type="taxonomic scope" value="Eukaryota"/>
</dbReference>
<accession>D6RLS9</accession>
<reference evidence="2 3" key="1">
    <citation type="journal article" date="2010" name="Proc. Natl. Acad. Sci. U.S.A.">
        <title>Insights into evolution of multicellular fungi from the assembled chromosomes of the mushroom Coprinopsis cinerea (Coprinus cinereus).</title>
        <authorList>
            <person name="Stajich J.E."/>
            <person name="Wilke S.K."/>
            <person name="Ahren D."/>
            <person name="Au C.H."/>
            <person name="Birren B.W."/>
            <person name="Borodovsky M."/>
            <person name="Burns C."/>
            <person name="Canback B."/>
            <person name="Casselton L.A."/>
            <person name="Cheng C.K."/>
            <person name="Deng J."/>
            <person name="Dietrich F.S."/>
            <person name="Fargo D.C."/>
            <person name="Farman M.L."/>
            <person name="Gathman A.C."/>
            <person name="Goldberg J."/>
            <person name="Guigo R."/>
            <person name="Hoegger P.J."/>
            <person name="Hooker J.B."/>
            <person name="Huggins A."/>
            <person name="James T.Y."/>
            <person name="Kamada T."/>
            <person name="Kilaru S."/>
            <person name="Kodira C."/>
            <person name="Kues U."/>
            <person name="Kupfer D."/>
            <person name="Kwan H.S."/>
            <person name="Lomsadze A."/>
            <person name="Li W."/>
            <person name="Lilly W.W."/>
            <person name="Ma L.J."/>
            <person name="Mackey A.J."/>
            <person name="Manning G."/>
            <person name="Martin F."/>
            <person name="Muraguchi H."/>
            <person name="Natvig D.O."/>
            <person name="Palmerini H."/>
            <person name="Ramesh M.A."/>
            <person name="Rehmeyer C.J."/>
            <person name="Roe B.A."/>
            <person name="Shenoy N."/>
            <person name="Stanke M."/>
            <person name="Ter-Hovhannisyan V."/>
            <person name="Tunlid A."/>
            <person name="Velagapudi R."/>
            <person name="Vision T.J."/>
            <person name="Zeng Q."/>
            <person name="Zolan M.E."/>
            <person name="Pukkila P.J."/>
        </authorList>
    </citation>
    <scope>NUCLEOTIDE SEQUENCE [LARGE SCALE GENOMIC DNA]</scope>
    <source>
        <strain evidence="3">Okayama-7 / 130 / ATCC MYA-4618 / FGSC 9003</strain>
    </source>
</reference>
<dbReference type="Proteomes" id="UP000001861">
    <property type="component" value="Unassembled WGS sequence"/>
</dbReference>
<dbReference type="GeneID" id="9379805"/>
<organism evidence="2 3">
    <name type="scientific">Coprinopsis cinerea (strain Okayama-7 / 130 / ATCC MYA-4618 / FGSC 9003)</name>
    <name type="common">Inky cap fungus</name>
    <name type="synonym">Hormographiella aspergillata</name>
    <dbReference type="NCBI Taxonomy" id="240176"/>
    <lineage>
        <taxon>Eukaryota</taxon>
        <taxon>Fungi</taxon>
        <taxon>Dikarya</taxon>
        <taxon>Basidiomycota</taxon>
        <taxon>Agaricomycotina</taxon>
        <taxon>Agaricomycetes</taxon>
        <taxon>Agaricomycetidae</taxon>
        <taxon>Agaricales</taxon>
        <taxon>Agaricineae</taxon>
        <taxon>Psathyrellaceae</taxon>
        <taxon>Coprinopsis</taxon>
    </lineage>
</organism>
<dbReference type="PANTHER" id="PTHR46177">
    <property type="entry name" value="INTEGRASE CATALYTIC DOMAIN-CONTAINING PROTEIN"/>
    <property type="match status" value="1"/>
</dbReference>
<proteinExistence type="predicted"/>
<dbReference type="InterPro" id="IPR058913">
    <property type="entry name" value="Integrase_dom_put"/>
</dbReference>
<dbReference type="EMBL" id="AACS02000003">
    <property type="protein sequence ID" value="EFI28278.1"/>
    <property type="molecule type" value="Genomic_DNA"/>
</dbReference>
<dbReference type="KEGG" id="cci:CC1G_14303"/>
<dbReference type="OMA" id="NEAFFCX"/>
<dbReference type="Pfam" id="PF24764">
    <property type="entry name" value="rva_4"/>
    <property type="match status" value="1"/>
</dbReference>
<comment type="caution">
    <text evidence="2">The sequence shown here is derived from an EMBL/GenBank/DDBJ whole genome shotgun (WGS) entry which is preliminary data.</text>
</comment>
<dbReference type="OrthoDB" id="5392716at2759"/>
<dbReference type="InParanoid" id="D6RLS9"/>
<dbReference type="HOGENOM" id="CLU_039761_0_1_1"/>
<dbReference type="VEuPathDB" id="FungiDB:CC1G_14303"/>
<dbReference type="AlphaFoldDB" id="D6RLS9"/>